<dbReference type="PANTHER" id="PTHR11360:SF280">
    <property type="entry name" value="MONOCARBOXYLATE TRANSPORTER, PUTATIVE (AFU_ORTHOLOGUE AFUA_1G05170)-RELATED"/>
    <property type="match status" value="1"/>
</dbReference>
<accession>A0A507AZH2</accession>
<organism evidence="6 7">
    <name type="scientific">Thyridium curvatum</name>
    <dbReference type="NCBI Taxonomy" id="1093900"/>
    <lineage>
        <taxon>Eukaryota</taxon>
        <taxon>Fungi</taxon>
        <taxon>Dikarya</taxon>
        <taxon>Ascomycota</taxon>
        <taxon>Pezizomycotina</taxon>
        <taxon>Sordariomycetes</taxon>
        <taxon>Sordariomycetidae</taxon>
        <taxon>Thyridiales</taxon>
        <taxon>Thyridiaceae</taxon>
        <taxon>Thyridium</taxon>
    </lineage>
</organism>
<protein>
    <recommendedName>
        <fullName evidence="5">Major facilitator superfamily (MFS) profile domain-containing protein</fullName>
    </recommendedName>
</protein>
<dbReference type="Pfam" id="PF07690">
    <property type="entry name" value="MFS_1"/>
    <property type="match status" value="1"/>
</dbReference>
<feature type="transmembrane region" description="Helical" evidence="4">
    <location>
        <begin position="54"/>
        <end position="76"/>
    </location>
</feature>
<dbReference type="PANTHER" id="PTHR11360">
    <property type="entry name" value="MONOCARBOXYLATE TRANSPORTER"/>
    <property type="match status" value="1"/>
</dbReference>
<feature type="transmembrane region" description="Helical" evidence="4">
    <location>
        <begin position="329"/>
        <end position="350"/>
    </location>
</feature>
<dbReference type="GeneID" id="41973916"/>
<dbReference type="PROSITE" id="PS50850">
    <property type="entry name" value="MFS"/>
    <property type="match status" value="1"/>
</dbReference>
<feature type="region of interest" description="Disordered" evidence="3">
    <location>
        <begin position="1"/>
        <end position="47"/>
    </location>
</feature>
<name>A0A507AZH2_9PEZI</name>
<dbReference type="Gene3D" id="1.20.1250.20">
    <property type="entry name" value="MFS general substrate transporter like domains"/>
    <property type="match status" value="1"/>
</dbReference>
<feature type="transmembrane region" description="Helical" evidence="4">
    <location>
        <begin position="298"/>
        <end position="317"/>
    </location>
</feature>
<sequence>MQPDEQATGLHHKGQPPVADADAVAKPESSAVPSEASTVTESLMDSPPPNGGRLAWLQVAASFACYWNTLGVLNMYGAFQAFYERDLLRNRSPSDISWIGSTQNFCLMAVGVLIGPLFDAGYFRSLLVIGAFLVTFGFMMTSLCTTYWQVMLAQGICLGLGTCCLTIPSIALVPMWFTGHRRTWSMATATIGSCLGATVNPLLFAALQPRIGFPWTVRVMGFISLALCSFAIAVARPRYKTRPIAQRTSARPSFRTIIHNAALGERTYLLYSASIFFNNVGYFEPSYYIQSYAIDHGLGGYAVVGYLLTILNGASIFGRLGPSFAARKFGVLPTFIAIVLFSAVSVLYWISAKGSLPGNIVFAIVWGFFSGGVVAYAPVVLTTITADMSSLGTRLGVLSILKGVGSLVGPPIAGAIRTGTASYLGVQLFTGCVIMGSAILALLLHVEISRTGQAGKKR</sequence>
<feature type="transmembrane region" description="Helical" evidence="4">
    <location>
        <begin position="362"/>
        <end position="383"/>
    </location>
</feature>
<dbReference type="InterPro" id="IPR036259">
    <property type="entry name" value="MFS_trans_sf"/>
</dbReference>
<dbReference type="AlphaFoldDB" id="A0A507AZH2"/>
<feature type="transmembrane region" description="Helical" evidence="4">
    <location>
        <begin position="428"/>
        <end position="448"/>
    </location>
</feature>
<reference evidence="6 7" key="1">
    <citation type="submission" date="2019-06" db="EMBL/GenBank/DDBJ databases">
        <title>Draft genome sequence of the filamentous fungus Phialemoniopsis curvata isolated from diesel fuel.</title>
        <authorList>
            <person name="Varaljay V.A."/>
            <person name="Lyon W.J."/>
            <person name="Crouch A.L."/>
            <person name="Drake C.E."/>
            <person name="Hollomon J.M."/>
            <person name="Nadeau L.J."/>
            <person name="Nunn H.S."/>
            <person name="Stevenson B.S."/>
            <person name="Bojanowski C.L."/>
            <person name="Crookes-Goodson W.J."/>
        </authorList>
    </citation>
    <scope>NUCLEOTIDE SEQUENCE [LARGE SCALE GENOMIC DNA]</scope>
    <source>
        <strain evidence="6 7">D216</strain>
    </source>
</reference>
<feature type="transmembrane region" description="Helical" evidence="4">
    <location>
        <begin position="156"/>
        <end position="177"/>
    </location>
</feature>
<keyword evidence="7" id="KW-1185">Reference proteome</keyword>
<feature type="transmembrane region" description="Helical" evidence="4">
    <location>
        <begin position="256"/>
        <end position="278"/>
    </location>
</feature>
<dbReference type="InParanoid" id="A0A507AZH2"/>
<feature type="transmembrane region" description="Helical" evidence="4">
    <location>
        <begin position="96"/>
        <end position="114"/>
    </location>
</feature>
<feature type="transmembrane region" description="Helical" evidence="4">
    <location>
        <begin position="395"/>
        <end position="416"/>
    </location>
</feature>
<evidence type="ECO:0000256" key="3">
    <source>
        <dbReference type="SAM" id="MobiDB-lite"/>
    </source>
</evidence>
<evidence type="ECO:0000259" key="5">
    <source>
        <dbReference type="PROSITE" id="PS50850"/>
    </source>
</evidence>
<comment type="similarity">
    <text evidence="2">Belongs to the major facilitator superfamily. Monocarboxylate porter (TC 2.A.1.13) family.</text>
</comment>
<evidence type="ECO:0000313" key="7">
    <source>
        <dbReference type="Proteomes" id="UP000319257"/>
    </source>
</evidence>
<feature type="transmembrane region" description="Helical" evidence="4">
    <location>
        <begin position="213"/>
        <end position="235"/>
    </location>
</feature>
<evidence type="ECO:0000313" key="6">
    <source>
        <dbReference type="EMBL" id="TPX13043.1"/>
    </source>
</evidence>
<dbReference type="EMBL" id="SKBQ01000037">
    <property type="protein sequence ID" value="TPX13043.1"/>
    <property type="molecule type" value="Genomic_DNA"/>
</dbReference>
<comment type="caution">
    <text evidence="6">The sequence shown here is derived from an EMBL/GenBank/DDBJ whole genome shotgun (WGS) entry which is preliminary data.</text>
</comment>
<evidence type="ECO:0000256" key="2">
    <source>
        <dbReference type="ARBA" id="ARBA00006727"/>
    </source>
</evidence>
<dbReference type="SUPFAM" id="SSF103473">
    <property type="entry name" value="MFS general substrate transporter"/>
    <property type="match status" value="1"/>
</dbReference>
<dbReference type="InterPro" id="IPR011701">
    <property type="entry name" value="MFS"/>
</dbReference>
<feature type="transmembrane region" description="Helical" evidence="4">
    <location>
        <begin position="126"/>
        <end position="150"/>
    </location>
</feature>
<feature type="domain" description="Major facilitator superfamily (MFS) profile" evidence="5">
    <location>
        <begin position="257"/>
        <end position="458"/>
    </location>
</feature>
<dbReference type="GO" id="GO:0016020">
    <property type="term" value="C:membrane"/>
    <property type="evidence" value="ECO:0007669"/>
    <property type="project" value="UniProtKB-SubCell"/>
</dbReference>
<evidence type="ECO:0000256" key="1">
    <source>
        <dbReference type="ARBA" id="ARBA00004141"/>
    </source>
</evidence>
<dbReference type="Proteomes" id="UP000319257">
    <property type="component" value="Unassembled WGS sequence"/>
</dbReference>
<evidence type="ECO:0000256" key="4">
    <source>
        <dbReference type="SAM" id="Phobius"/>
    </source>
</evidence>
<dbReference type="OrthoDB" id="6509908at2759"/>
<comment type="subcellular location">
    <subcellularLocation>
        <location evidence="1">Membrane</location>
        <topology evidence="1">Multi-pass membrane protein</topology>
    </subcellularLocation>
</comment>
<dbReference type="InterPro" id="IPR020846">
    <property type="entry name" value="MFS_dom"/>
</dbReference>
<keyword evidence="4" id="KW-1133">Transmembrane helix</keyword>
<feature type="compositionally biased region" description="Polar residues" evidence="3">
    <location>
        <begin position="31"/>
        <end position="43"/>
    </location>
</feature>
<proteinExistence type="inferred from homology"/>
<dbReference type="InterPro" id="IPR050327">
    <property type="entry name" value="Proton-linked_MCT"/>
</dbReference>
<keyword evidence="4" id="KW-0472">Membrane</keyword>
<keyword evidence="4" id="KW-0812">Transmembrane</keyword>
<dbReference type="RefSeq" id="XP_030994754.1">
    <property type="nucleotide sequence ID" value="XM_031141105.1"/>
</dbReference>
<gene>
    <name evidence="6" type="ORF">E0L32_006469</name>
</gene>
<dbReference type="GO" id="GO:0022857">
    <property type="term" value="F:transmembrane transporter activity"/>
    <property type="evidence" value="ECO:0007669"/>
    <property type="project" value="InterPro"/>
</dbReference>